<dbReference type="Proteomes" id="UP000076727">
    <property type="component" value="Unassembled WGS sequence"/>
</dbReference>
<reference evidence="1 2" key="1">
    <citation type="journal article" date="2016" name="Mol. Biol. Evol.">
        <title>Comparative Genomics of Early-Diverging Mushroom-Forming Fungi Provides Insights into the Origins of Lignocellulose Decay Capabilities.</title>
        <authorList>
            <person name="Nagy L.G."/>
            <person name="Riley R."/>
            <person name="Tritt A."/>
            <person name="Adam C."/>
            <person name="Daum C."/>
            <person name="Floudas D."/>
            <person name="Sun H."/>
            <person name="Yadav J.S."/>
            <person name="Pangilinan J."/>
            <person name="Larsson K.H."/>
            <person name="Matsuura K."/>
            <person name="Barry K."/>
            <person name="Labutti K."/>
            <person name="Kuo R."/>
            <person name="Ohm R.A."/>
            <person name="Bhattacharya S.S."/>
            <person name="Shirouzu T."/>
            <person name="Yoshinaga Y."/>
            <person name="Martin F.M."/>
            <person name="Grigoriev I.V."/>
            <person name="Hibbett D.S."/>
        </authorList>
    </citation>
    <scope>NUCLEOTIDE SEQUENCE [LARGE SCALE GENOMIC DNA]</scope>
    <source>
        <strain evidence="1 2">L-15889</strain>
    </source>
</reference>
<evidence type="ECO:0000313" key="1">
    <source>
        <dbReference type="EMBL" id="KZT65574.1"/>
    </source>
</evidence>
<organism evidence="1 2">
    <name type="scientific">Daedalea quercina L-15889</name>
    <dbReference type="NCBI Taxonomy" id="1314783"/>
    <lineage>
        <taxon>Eukaryota</taxon>
        <taxon>Fungi</taxon>
        <taxon>Dikarya</taxon>
        <taxon>Basidiomycota</taxon>
        <taxon>Agaricomycotina</taxon>
        <taxon>Agaricomycetes</taxon>
        <taxon>Polyporales</taxon>
        <taxon>Fomitopsis</taxon>
    </lineage>
</organism>
<keyword evidence="2" id="KW-1185">Reference proteome</keyword>
<dbReference type="AlphaFoldDB" id="A0A165MEG8"/>
<dbReference type="EMBL" id="KV429103">
    <property type="protein sequence ID" value="KZT65574.1"/>
    <property type="molecule type" value="Genomic_DNA"/>
</dbReference>
<accession>A0A165MEG8</accession>
<proteinExistence type="predicted"/>
<evidence type="ECO:0000313" key="2">
    <source>
        <dbReference type="Proteomes" id="UP000076727"/>
    </source>
</evidence>
<protein>
    <submittedName>
        <fullName evidence="1">Uncharacterized protein</fullName>
    </submittedName>
</protein>
<name>A0A165MEG8_9APHY</name>
<gene>
    <name evidence="1" type="ORF">DAEQUDRAFT_519352</name>
</gene>
<sequence length="155" mass="17232">MCAAFSDKSPVECTLMHDVTSQRSRGCSGTVDVMAVAYSCGLHRGKERAHNLDDGLLVCVRAFRVDSERRPQQQLPQTSKYVRPALARSARGEAHVCVCVHIRISFMFDQTDSYWVYSEVSLLGTRGFKPSSSLLPSPCLHNLGNPIGRLFRCLL</sequence>